<dbReference type="PROSITE" id="PS51846">
    <property type="entry name" value="CNNM"/>
    <property type="match status" value="1"/>
</dbReference>
<sequence length="257" mass="27985">MSCLWGIVIAILSCGIHTSAFPRGDDVASQWMDKCEAALARRYQDSQAAPFCNDLLRHIFIIVSPKIGDRSGNYDLEAVDTLGIVMTSHSWTEEGAAGTRKPKRPERPDMREEPQTLALPTGRNNEAKVDEKEEEKPLPGRRSLRVKHSSSMGGPLDTDSRGFSEFKEVKDFVNLGLALICVLFAALASGLTIGLLSIDTLDLEIKQRAGTPTDKHHAAAILPLLAHRHLLLVTLLLFNSMAAEALPLALGELVPAS</sequence>
<evidence type="ECO:0000256" key="2">
    <source>
        <dbReference type="PROSITE-ProRule" id="PRU01193"/>
    </source>
</evidence>
<organism evidence="7 8">
    <name type="scientific">Nannochloropsis gaditana</name>
    <dbReference type="NCBI Taxonomy" id="72520"/>
    <lineage>
        <taxon>Eukaryota</taxon>
        <taxon>Sar</taxon>
        <taxon>Stramenopiles</taxon>
        <taxon>Ochrophyta</taxon>
        <taxon>Eustigmatophyceae</taxon>
        <taxon>Eustigmatales</taxon>
        <taxon>Monodopsidaceae</taxon>
        <taxon>Nannochloropsis</taxon>
    </lineage>
</organism>
<gene>
    <name evidence="7" type="ORF">Naga_100261g2</name>
</gene>
<accession>W7T0X9</accession>
<protein>
    <recommendedName>
        <fullName evidence="6">CNNM transmembrane domain-containing protein</fullName>
    </recommendedName>
</protein>
<dbReference type="InterPro" id="IPR002550">
    <property type="entry name" value="CNNM"/>
</dbReference>
<dbReference type="PANTHER" id="PTHR12064:SF97">
    <property type="entry name" value="METAL TRANSPORTER CNNM-5"/>
    <property type="match status" value="1"/>
</dbReference>
<feature type="region of interest" description="Disordered" evidence="3">
    <location>
        <begin position="93"/>
        <end position="156"/>
    </location>
</feature>
<dbReference type="GO" id="GO:0016020">
    <property type="term" value="C:membrane"/>
    <property type="evidence" value="ECO:0007669"/>
    <property type="project" value="UniProtKB-UniRule"/>
</dbReference>
<keyword evidence="2 4" id="KW-0812">Transmembrane</keyword>
<proteinExistence type="predicted"/>
<evidence type="ECO:0000313" key="7">
    <source>
        <dbReference type="EMBL" id="EWM20735.1"/>
    </source>
</evidence>
<evidence type="ECO:0000256" key="4">
    <source>
        <dbReference type="SAM" id="Phobius"/>
    </source>
</evidence>
<dbReference type="Proteomes" id="UP000019335">
    <property type="component" value="Unassembled WGS sequence"/>
</dbReference>
<keyword evidence="1" id="KW-0677">Repeat</keyword>
<evidence type="ECO:0000259" key="6">
    <source>
        <dbReference type="PROSITE" id="PS51846"/>
    </source>
</evidence>
<keyword evidence="8" id="KW-1185">Reference proteome</keyword>
<dbReference type="PANTHER" id="PTHR12064">
    <property type="entry name" value="METAL TRANSPORTER CNNM"/>
    <property type="match status" value="1"/>
</dbReference>
<keyword evidence="5" id="KW-0732">Signal</keyword>
<feature type="domain" description="CNNM transmembrane" evidence="6">
    <location>
        <begin position="167"/>
        <end position="257"/>
    </location>
</feature>
<reference evidence="7 8" key="1">
    <citation type="journal article" date="2014" name="Mol. Plant">
        <title>Chromosome Scale Genome Assembly and Transcriptome Profiling of Nannochloropsis gaditana in Nitrogen Depletion.</title>
        <authorList>
            <person name="Corteggiani Carpinelli E."/>
            <person name="Telatin A."/>
            <person name="Vitulo N."/>
            <person name="Forcato C."/>
            <person name="D'Angelo M."/>
            <person name="Schiavon R."/>
            <person name="Vezzi A."/>
            <person name="Giacometti G.M."/>
            <person name="Morosinotto T."/>
            <person name="Valle G."/>
        </authorList>
    </citation>
    <scope>NUCLEOTIDE SEQUENCE [LARGE SCALE GENOMIC DNA]</scope>
    <source>
        <strain evidence="7 8">B-31</strain>
    </source>
</reference>
<dbReference type="EMBL" id="AZIL01002838">
    <property type="protein sequence ID" value="EWM20735.1"/>
    <property type="molecule type" value="Genomic_DNA"/>
</dbReference>
<feature type="compositionally biased region" description="Basic and acidic residues" evidence="3">
    <location>
        <begin position="105"/>
        <end position="114"/>
    </location>
</feature>
<feature type="compositionally biased region" description="Basic and acidic residues" evidence="3">
    <location>
        <begin position="125"/>
        <end position="138"/>
    </location>
</feature>
<dbReference type="InterPro" id="IPR045095">
    <property type="entry name" value="ACDP"/>
</dbReference>
<evidence type="ECO:0000256" key="1">
    <source>
        <dbReference type="ARBA" id="ARBA00022737"/>
    </source>
</evidence>
<keyword evidence="2 4" id="KW-0472">Membrane</keyword>
<evidence type="ECO:0000313" key="8">
    <source>
        <dbReference type="Proteomes" id="UP000019335"/>
    </source>
</evidence>
<dbReference type="GO" id="GO:0005737">
    <property type="term" value="C:cytoplasm"/>
    <property type="evidence" value="ECO:0007669"/>
    <property type="project" value="TreeGrafter"/>
</dbReference>
<evidence type="ECO:0000256" key="3">
    <source>
        <dbReference type="SAM" id="MobiDB-lite"/>
    </source>
</evidence>
<dbReference type="Pfam" id="PF01595">
    <property type="entry name" value="CNNM"/>
    <property type="match status" value="1"/>
</dbReference>
<feature type="signal peptide" evidence="5">
    <location>
        <begin position="1"/>
        <end position="20"/>
    </location>
</feature>
<feature type="transmembrane region" description="Helical" evidence="4">
    <location>
        <begin position="175"/>
        <end position="198"/>
    </location>
</feature>
<feature type="chain" id="PRO_5004903196" description="CNNM transmembrane domain-containing protein" evidence="5">
    <location>
        <begin position="21"/>
        <end position="257"/>
    </location>
</feature>
<dbReference type="GO" id="GO:0030026">
    <property type="term" value="P:intracellular manganese ion homeostasis"/>
    <property type="evidence" value="ECO:0007669"/>
    <property type="project" value="TreeGrafter"/>
</dbReference>
<keyword evidence="2 4" id="KW-1133">Transmembrane helix</keyword>
<dbReference type="GO" id="GO:0010960">
    <property type="term" value="P:magnesium ion homeostasis"/>
    <property type="evidence" value="ECO:0007669"/>
    <property type="project" value="InterPro"/>
</dbReference>
<evidence type="ECO:0000256" key="5">
    <source>
        <dbReference type="SAM" id="SignalP"/>
    </source>
</evidence>
<comment type="caution">
    <text evidence="7">The sequence shown here is derived from an EMBL/GenBank/DDBJ whole genome shotgun (WGS) entry which is preliminary data.</text>
</comment>
<dbReference type="OrthoDB" id="1733757at2759"/>
<dbReference type="AlphaFoldDB" id="W7T0X9"/>
<name>W7T0X9_9STRA</name>